<protein>
    <recommendedName>
        <fullName evidence="3">Fe2OG dioxygenase domain-containing protein</fullName>
    </recommendedName>
</protein>
<organism evidence="1 2">
    <name type="scientific">OM182 bacterium</name>
    <dbReference type="NCBI Taxonomy" id="2510334"/>
    <lineage>
        <taxon>Bacteria</taxon>
        <taxon>Pseudomonadati</taxon>
        <taxon>Pseudomonadota</taxon>
        <taxon>Gammaproteobacteria</taxon>
        <taxon>OMG group</taxon>
        <taxon>OM182 clade</taxon>
    </lineage>
</organism>
<gene>
    <name evidence="1" type="ORF">EVA69_02410</name>
</gene>
<dbReference type="InterPro" id="IPR012668">
    <property type="entry name" value="CHP02466"/>
</dbReference>
<dbReference type="Gene3D" id="2.60.120.620">
    <property type="entry name" value="q2cbj1_9rhob like domain"/>
    <property type="match status" value="1"/>
</dbReference>
<dbReference type="NCBIfam" id="TIGR02466">
    <property type="entry name" value="TIGR02466 family protein"/>
    <property type="match status" value="1"/>
</dbReference>
<dbReference type="AlphaFoldDB" id="A0A520S378"/>
<evidence type="ECO:0008006" key="3">
    <source>
        <dbReference type="Google" id="ProtNLM"/>
    </source>
</evidence>
<dbReference type="Proteomes" id="UP000320404">
    <property type="component" value="Unassembled WGS sequence"/>
</dbReference>
<dbReference type="Pfam" id="PF13759">
    <property type="entry name" value="2OG-FeII_Oxy_5"/>
    <property type="match status" value="1"/>
</dbReference>
<sequence length="231" mass="26200">MTFFTSESDVVPLRVEAQPVGLFETPFAYGRLKDAETLMADLERTIRNRMAADEGLSRSNIGAWHSDTDMLSWGGEAAQKLAQAAVNIAKRMSHFKESSAEDRDWLVRMWANITPEGGLNHLHSHPGNLWAAVLYIDMGNEPGESEQEVGGHLYLEDPRFPMAAMRDTSFRMMGVNGQPQQYESEIQLQRGNLVVFPAWLRHGVRPFKGKRERISIAMNIDARLKDRSRWV</sequence>
<reference evidence="1 2" key="1">
    <citation type="submission" date="2019-02" db="EMBL/GenBank/DDBJ databases">
        <title>Prokaryotic population dynamics and viral predation in marine succession experiment using metagenomics: the confinement effect.</title>
        <authorList>
            <person name="Haro-Moreno J.M."/>
            <person name="Rodriguez-Valera F."/>
            <person name="Lopez-Perez M."/>
        </authorList>
    </citation>
    <scope>NUCLEOTIDE SEQUENCE [LARGE SCALE GENOMIC DNA]</scope>
    <source>
        <strain evidence="1">MED-G158</strain>
    </source>
</reference>
<evidence type="ECO:0000313" key="2">
    <source>
        <dbReference type="Proteomes" id="UP000320404"/>
    </source>
</evidence>
<dbReference type="EMBL" id="SHAH01000022">
    <property type="protein sequence ID" value="RZO76920.1"/>
    <property type="molecule type" value="Genomic_DNA"/>
</dbReference>
<comment type="caution">
    <text evidence="1">The sequence shown here is derived from an EMBL/GenBank/DDBJ whole genome shotgun (WGS) entry which is preliminary data.</text>
</comment>
<name>A0A520S378_9GAMM</name>
<proteinExistence type="predicted"/>
<evidence type="ECO:0000313" key="1">
    <source>
        <dbReference type="EMBL" id="RZO76920.1"/>
    </source>
</evidence>
<accession>A0A520S378</accession>